<accession>A0A1T4W7V6</accession>
<dbReference type="STRING" id="92487.SAMN02745130_01184"/>
<dbReference type="SUPFAM" id="SSF53383">
    <property type="entry name" value="PLP-dependent transferases"/>
    <property type="match status" value="1"/>
</dbReference>
<dbReference type="InterPro" id="IPR004839">
    <property type="entry name" value="Aminotransferase_I/II_large"/>
</dbReference>
<evidence type="ECO:0000259" key="7">
    <source>
        <dbReference type="Pfam" id="PF00155"/>
    </source>
</evidence>
<dbReference type="InterPro" id="IPR015424">
    <property type="entry name" value="PyrdxlP-dep_Trfase"/>
</dbReference>
<protein>
    <recommendedName>
        <fullName evidence="6">Aminotransferase</fullName>
        <ecNumber evidence="6">2.6.1.-</ecNumber>
    </recommendedName>
</protein>
<dbReference type="Proteomes" id="UP000190460">
    <property type="component" value="Unassembled WGS sequence"/>
</dbReference>
<dbReference type="GO" id="GO:0008483">
    <property type="term" value="F:transaminase activity"/>
    <property type="evidence" value="ECO:0007669"/>
    <property type="project" value="UniProtKB-KW"/>
</dbReference>
<dbReference type="InterPro" id="IPR050596">
    <property type="entry name" value="AspAT/PAT-like"/>
</dbReference>
<comment type="similarity">
    <text evidence="2 6">Belongs to the class-I pyridoxal-phosphate-dependent aminotransferase family.</text>
</comment>
<evidence type="ECO:0000256" key="2">
    <source>
        <dbReference type="ARBA" id="ARBA00007441"/>
    </source>
</evidence>
<dbReference type="InterPro" id="IPR015421">
    <property type="entry name" value="PyrdxlP-dep_Trfase_major"/>
</dbReference>
<proteinExistence type="inferred from homology"/>
<keyword evidence="3 6" id="KW-0032">Aminotransferase</keyword>
<dbReference type="RefSeq" id="WP_078921666.1">
    <property type="nucleotide sequence ID" value="NZ_FUYB01000004.1"/>
</dbReference>
<dbReference type="EC" id="2.6.1.-" evidence="6"/>
<evidence type="ECO:0000256" key="3">
    <source>
        <dbReference type="ARBA" id="ARBA00022576"/>
    </source>
</evidence>
<dbReference type="NCBIfam" id="NF005601">
    <property type="entry name" value="PRK07337.1"/>
    <property type="match status" value="1"/>
</dbReference>
<dbReference type="CDD" id="cd00609">
    <property type="entry name" value="AAT_like"/>
    <property type="match status" value="1"/>
</dbReference>
<organism evidence="8 9">
    <name type="scientific">Thiothrix eikelboomii</name>
    <dbReference type="NCBI Taxonomy" id="92487"/>
    <lineage>
        <taxon>Bacteria</taxon>
        <taxon>Pseudomonadati</taxon>
        <taxon>Pseudomonadota</taxon>
        <taxon>Gammaproteobacteria</taxon>
        <taxon>Thiotrichales</taxon>
        <taxon>Thiotrichaceae</taxon>
        <taxon>Thiothrix</taxon>
    </lineage>
</organism>
<dbReference type="NCBIfam" id="NF006514">
    <property type="entry name" value="PRK08960.1"/>
    <property type="match status" value="1"/>
</dbReference>
<dbReference type="PROSITE" id="PS00105">
    <property type="entry name" value="AA_TRANSFER_CLASS_1"/>
    <property type="match status" value="1"/>
</dbReference>
<evidence type="ECO:0000256" key="1">
    <source>
        <dbReference type="ARBA" id="ARBA00001933"/>
    </source>
</evidence>
<dbReference type="PANTHER" id="PTHR46383:SF2">
    <property type="entry name" value="AMINOTRANSFERASE"/>
    <property type="match status" value="1"/>
</dbReference>
<dbReference type="EMBL" id="FUYB01000004">
    <property type="protein sequence ID" value="SKA73199.1"/>
    <property type="molecule type" value="Genomic_DNA"/>
</dbReference>
<comment type="cofactor">
    <cofactor evidence="1 6">
        <name>pyridoxal 5'-phosphate</name>
        <dbReference type="ChEBI" id="CHEBI:597326"/>
    </cofactor>
</comment>
<keyword evidence="9" id="KW-1185">Reference proteome</keyword>
<dbReference type="OrthoDB" id="9803354at2"/>
<dbReference type="AlphaFoldDB" id="A0A1T4W7V6"/>
<evidence type="ECO:0000313" key="9">
    <source>
        <dbReference type="Proteomes" id="UP000190460"/>
    </source>
</evidence>
<evidence type="ECO:0000256" key="5">
    <source>
        <dbReference type="ARBA" id="ARBA00022898"/>
    </source>
</evidence>
<feature type="domain" description="Aminotransferase class I/classII large" evidence="7">
    <location>
        <begin position="36"/>
        <end position="383"/>
    </location>
</feature>
<evidence type="ECO:0000256" key="4">
    <source>
        <dbReference type="ARBA" id="ARBA00022679"/>
    </source>
</evidence>
<dbReference type="InterPro" id="IPR004838">
    <property type="entry name" value="NHTrfase_class1_PyrdxlP-BS"/>
</dbReference>
<gene>
    <name evidence="8" type="ORF">SAMN02745130_01184</name>
</gene>
<sequence>MSEPTILAERMKSIQAFHVMDILARARQLASSGRSIIHMEVGEPDFSTPAPIVEAGLRALKAGQTKYTPACGLPELREAIAAWYGQRFQVKLAPERVIVTPGASGALQLALGVLVNPQDQVLLTDPGYPCNRHLVRLFEGQPISIPVTAAHNYQPSLAQVQQVWSEQTRAVLLASPANPTGSLLSTELTQQLSTYIAQQQATFIVDEIYQGLTYDQEPSTALSIADDIWIVNSFSKYFGMTGWRLGWLIAPDYAVDAINRLAQNLFLSPPTVAQYAALAAFQPTTLAITEERRFEFAKRRDFLLPALQNLGFKIQNNPQGAFYIYADAERFSDNSHALSLRLLETAGVAFTPGIDFGESAAKIHVRFAYTTALAELEQAVERLAKHL</sequence>
<dbReference type="GO" id="GO:0006520">
    <property type="term" value="P:amino acid metabolic process"/>
    <property type="evidence" value="ECO:0007669"/>
    <property type="project" value="InterPro"/>
</dbReference>
<evidence type="ECO:0000256" key="6">
    <source>
        <dbReference type="RuleBase" id="RU000481"/>
    </source>
</evidence>
<dbReference type="Gene3D" id="3.40.640.10">
    <property type="entry name" value="Type I PLP-dependent aspartate aminotransferase-like (Major domain)"/>
    <property type="match status" value="1"/>
</dbReference>
<dbReference type="Pfam" id="PF00155">
    <property type="entry name" value="Aminotran_1_2"/>
    <property type="match status" value="1"/>
</dbReference>
<keyword evidence="4 6" id="KW-0808">Transferase</keyword>
<dbReference type="GO" id="GO:0030170">
    <property type="term" value="F:pyridoxal phosphate binding"/>
    <property type="evidence" value="ECO:0007669"/>
    <property type="project" value="InterPro"/>
</dbReference>
<dbReference type="PANTHER" id="PTHR46383">
    <property type="entry name" value="ASPARTATE AMINOTRANSFERASE"/>
    <property type="match status" value="1"/>
</dbReference>
<evidence type="ECO:0000313" key="8">
    <source>
        <dbReference type="EMBL" id="SKA73199.1"/>
    </source>
</evidence>
<keyword evidence="5" id="KW-0663">Pyridoxal phosphate</keyword>
<name>A0A1T4W7V6_9GAMM</name>
<reference evidence="8 9" key="1">
    <citation type="submission" date="2017-02" db="EMBL/GenBank/DDBJ databases">
        <authorList>
            <person name="Peterson S.W."/>
        </authorList>
    </citation>
    <scope>NUCLEOTIDE SEQUENCE [LARGE SCALE GENOMIC DNA]</scope>
    <source>
        <strain evidence="8 9">ATCC 49788</strain>
    </source>
</reference>